<dbReference type="GO" id="GO:0009697">
    <property type="term" value="P:salicylic acid biosynthetic process"/>
    <property type="evidence" value="ECO:0007669"/>
    <property type="project" value="TreeGrafter"/>
</dbReference>
<dbReference type="PANTHER" id="PTHR38041:SF1">
    <property type="entry name" value="CHORISMATE MUTASE"/>
    <property type="match status" value="1"/>
</dbReference>
<evidence type="ECO:0000259" key="2">
    <source>
        <dbReference type="PROSITE" id="PS51168"/>
    </source>
</evidence>
<feature type="domain" description="Chorismate mutase" evidence="2">
    <location>
        <begin position="15"/>
        <end position="106"/>
    </location>
</feature>
<protein>
    <submittedName>
        <fullName evidence="3">Chorismate mutase</fullName>
        <ecNumber evidence="3">5.4.99.5</ecNumber>
    </submittedName>
</protein>
<dbReference type="Gene3D" id="1.20.59.10">
    <property type="entry name" value="Chorismate mutase"/>
    <property type="match status" value="1"/>
</dbReference>
<dbReference type="STRING" id="1219011.GCA_001895045_00127"/>
<dbReference type="InterPro" id="IPR036263">
    <property type="entry name" value="Chorismate_II_sf"/>
</dbReference>
<keyword evidence="4" id="KW-1185">Reference proteome</keyword>
<dbReference type="RefSeq" id="WP_072698159.1">
    <property type="nucleotide sequence ID" value="NZ_JAFBBL010000001.1"/>
</dbReference>
<dbReference type="GO" id="GO:0046417">
    <property type="term" value="P:chorismate metabolic process"/>
    <property type="evidence" value="ECO:0007669"/>
    <property type="project" value="InterPro"/>
</dbReference>
<dbReference type="InterPro" id="IPR036979">
    <property type="entry name" value="CM_dom_sf"/>
</dbReference>
<gene>
    <name evidence="3" type="primary">tyrA_1</name>
    <name evidence="3" type="ORF">NCTC10994_00407</name>
</gene>
<evidence type="ECO:0000313" key="4">
    <source>
        <dbReference type="Proteomes" id="UP000249091"/>
    </source>
</evidence>
<dbReference type="InterPro" id="IPR002701">
    <property type="entry name" value="CM_II_prokaryot"/>
</dbReference>
<dbReference type="Proteomes" id="UP000249091">
    <property type="component" value="Chromosome 1"/>
</dbReference>
<dbReference type="AlphaFoldDB" id="A0A2X4TM79"/>
<keyword evidence="1 3" id="KW-0413">Isomerase</keyword>
<evidence type="ECO:0000313" key="3">
    <source>
        <dbReference type="EMBL" id="SQI28657.1"/>
    </source>
</evidence>
<name>A0A2X4TM79_9NOCA</name>
<dbReference type="InterPro" id="IPR051331">
    <property type="entry name" value="Chorismate_mutase-related"/>
</dbReference>
<reference evidence="3 4" key="1">
    <citation type="submission" date="2018-06" db="EMBL/GenBank/DDBJ databases">
        <authorList>
            <consortium name="Pathogen Informatics"/>
            <person name="Doyle S."/>
        </authorList>
    </citation>
    <scope>NUCLEOTIDE SEQUENCE [LARGE SCALE GENOMIC DNA]</scope>
    <source>
        <strain evidence="3 4">NCTC10994</strain>
    </source>
</reference>
<dbReference type="Pfam" id="PF01817">
    <property type="entry name" value="CM_2"/>
    <property type="match status" value="1"/>
</dbReference>
<dbReference type="EC" id="5.4.99.5" evidence="3"/>
<proteinExistence type="predicted"/>
<evidence type="ECO:0000256" key="1">
    <source>
        <dbReference type="ARBA" id="ARBA00023235"/>
    </source>
</evidence>
<accession>A0A2X4TM79</accession>
<dbReference type="GO" id="GO:0004106">
    <property type="term" value="F:chorismate mutase activity"/>
    <property type="evidence" value="ECO:0007669"/>
    <property type="project" value="UniProtKB-EC"/>
</dbReference>
<organism evidence="3 4">
    <name type="scientific">Rhodococcus coprophilus</name>
    <dbReference type="NCBI Taxonomy" id="38310"/>
    <lineage>
        <taxon>Bacteria</taxon>
        <taxon>Bacillati</taxon>
        <taxon>Actinomycetota</taxon>
        <taxon>Actinomycetes</taxon>
        <taxon>Mycobacteriales</taxon>
        <taxon>Nocardiaceae</taxon>
        <taxon>Rhodococcus</taxon>
    </lineage>
</organism>
<dbReference type="SMART" id="SM00830">
    <property type="entry name" value="CM_2"/>
    <property type="match status" value="1"/>
</dbReference>
<dbReference type="EMBL" id="LS483468">
    <property type="protein sequence ID" value="SQI28657.1"/>
    <property type="molecule type" value="Genomic_DNA"/>
</dbReference>
<sequence length="126" mass="13866">MNDRHISAADTTTAPTPETQLDALRSELDRVDRALLDDIRDRLALCARVAELKQRHDIAVLQPGRMQVVHRRAQDYAHRNGLSGDFVEELFTLLIGEACRVENDIVAGAGADAGPRRAARSGDPQI</sequence>
<dbReference type="SUPFAM" id="SSF48600">
    <property type="entry name" value="Chorismate mutase II"/>
    <property type="match status" value="1"/>
</dbReference>
<dbReference type="KEGG" id="rcr:NCTC10994_00407"/>
<dbReference type="PANTHER" id="PTHR38041">
    <property type="entry name" value="CHORISMATE MUTASE"/>
    <property type="match status" value="1"/>
</dbReference>
<dbReference type="PROSITE" id="PS51168">
    <property type="entry name" value="CHORISMATE_MUT_2"/>
    <property type="match status" value="1"/>
</dbReference>